<comment type="caution">
    <text evidence="2">The sequence shown here is derived from an EMBL/GenBank/DDBJ whole genome shotgun (WGS) entry which is preliminary data.</text>
</comment>
<dbReference type="InterPro" id="IPR000253">
    <property type="entry name" value="FHA_dom"/>
</dbReference>
<dbReference type="Proteomes" id="UP001161389">
    <property type="component" value="Unassembled WGS sequence"/>
</dbReference>
<dbReference type="SUPFAM" id="SSF49879">
    <property type="entry name" value="SMAD/FHA domain"/>
    <property type="match status" value="1"/>
</dbReference>
<dbReference type="EMBL" id="BSNM01000009">
    <property type="protein sequence ID" value="GLQ30868.1"/>
    <property type="molecule type" value="Genomic_DNA"/>
</dbReference>
<proteinExistence type="predicted"/>
<dbReference type="Gene3D" id="2.60.200.20">
    <property type="match status" value="1"/>
</dbReference>
<evidence type="ECO:0000313" key="3">
    <source>
        <dbReference type="Proteomes" id="UP001161389"/>
    </source>
</evidence>
<evidence type="ECO:0000259" key="1">
    <source>
        <dbReference type="PROSITE" id="PS50006"/>
    </source>
</evidence>
<keyword evidence="3" id="KW-1185">Reference proteome</keyword>
<sequence>MAILIGERTGVQVDLQPQHVFGRHPSAATSLTNSEASRTHAVAIWDGEVWLLKDTSSNGTYINGRFLARGAQQVLNVEDRIQFGSDQAEVWFVKDTSPPDSLLIPVTLGLPTIKLSEITALPSEDDPQISIYRTLTGQWMCETASSVYELQTGDRVGTCDKQWRFVSSHAGVETEVIRNKVKRTPKQLVFKFDVSQNEEHVSLSLQVDGETVDLEMRNHHYLVLVLARKYLEDKTSGIAESECGWIDKDLLCKMLGLNGNHINIQVYRFRKQFVDAYPMADHLPPSIERRTGEIRFSPNAVEINGGVSLDSHNQLLRDNVRLN</sequence>
<protein>
    <recommendedName>
        <fullName evidence="1">FHA domain-containing protein</fullName>
    </recommendedName>
</protein>
<accession>A0AA37W726</accession>
<dbReference type="Pfam" id="PF00498">
    <property type="entry name" value="FHA"/>
    <property type="match status" value="1"/>
</dbReference>
<organism evidence="2 3">
    <name type="scientific">Litoribrevibacter albus</name>
    <dbReference type="NCBI Taxonomy" id="1473156"/>
    <lineage>
        <taxon>Bacteria</taxon>
        <taxon>Pseudomonadati</taxon>
        <taxon>Pseudomonadota</taxon>
        <taxon>Gammaproteobacteria</taxon>
        <taxon>Oceanospirillales</taxon>
        <taxon>Oceanospirillaceae</taxon>
        <taxon>Litoribrevibacter</taxon>
    </lineage>
</organism>
<gene>
    <name evidence="2" type="ORF">GCM10007876_13470</name>
</gene>
<feature type="domain" description="FHA" evidence="1">
    <location>
        <begin position="3"/>
        <end position="67"/>
    </location>
</feature>
<dbReference type="CDD" id="cd00060">
    <property type="entry name" value="FHA"/>
    <property type="match status" value="1"/>
</dbReference>
<dbReference type="RefSeq" id="WP_284380286.1">
    <property type="nucleotide sequence ID" value="NZ_BSNM01000009.1"/>
</dbReference>
<dbReference type="SMART" id="SM00240">
    <property type="entry name" value="FHA"/>
    <property type="match status" value="1"/>
</dbReference>
<dbReference type="AlphaFoldDB" id="A0AA37W726"/>
<dbReference type="PROSITE" id="PS50006">
    <property type="entry name" value="FHA_DOMAIN"/>
    <property type="match status" value="1"/>
</dbReference>
<reference evidence="2" key="2">
    <citation type="submission" date="2023-01" db="EMBL/GenBank/DDBJ databases">
        <title>Draft genome sequence of Litoribrevibacter albus strain NBRC 110071.</title>
        <authorList>
            <person name="Sun Q."/>
            <person name="Mori K."/>
        </authorList>
    </citation>
    <scope>NUCLEOTIDE SEQUENCE</scope>
    <source>
        <strain evidence="2">NBRC 110071</strain>
    </source>
</reference>
<dbReference type="InterPro" id="IPR008984">
    <property type="entry name" value="SMAD_FHA_dom_sf"/>
</dbReference>
<evidence type="ECO:0000313" key="2">
    <source>
        <dbReference type="EMBL" id="GLQ30868.1"/>
    </source>
</evidence>
<reference evidence="2" key="1">
    <citation type="journal article" date="2014" name="Int. J. Syst. Evol. Microbiol.">
        <title>Complete genome sequence of Corynebacterium casei LMG S-19264T (=DSM 44701T), isolated from a smear-ripened cheese.</title>
        <authorList>
            <consortium name="US DOE Joint Genome Institute (JGI-PGF)"/>
            <person name="Walter F."/>
            <person name="Albersmeier A."/>
            <person name="Kalinowski J."/>
            <person name="Ruckert C."/>
        </authorList>
    </citation>
    <scope>NUCLEOTIDE SEQUENCE</scope>
    <source>
        <strain evidence="2">NBRC 110071</strain>
    </source>
</reference>
<name>A0AA37W726_9GAMM</name>